<evidence type="ECO:0000256" key="2">
    <source>
        <dbReference type="SAM" id="Phobius"/>
    </source>
</evidence>
<feature type="transmembrane region" description="Helical" evidence="2">
    <location>
        <begin position="97"/>
        <end position="119"/>
    </location>
</feature>
<organism evidence="3">
    <name type="scientific">freshwater metagenome</name>
    <dbReference type="NCBI Taxonomy" id="449393"/>
    <lineage>
        <taxon>unclassified sequences</taxon>
        <taxon>metagenomes</taxon>
        <taxon>ecological metagenomes</taxon>
    </lineage>
</organism>
<keyword evidence="2" id="KW-0472">Membrane</keyword>
<reference evidence="3" key="1">
    <citation type="submission" date="2020-05" db="EMBL/GenBank/DDBJ databases">
        <authorList>
            <person name="Chiriac C."/>
            <person name="Salcher M."/>
            <person name="Ghai R."/>
            <person name="Kavagutti S V."/>
        </authorList>
    </citation>
    <scope>NUCLEOTIDE SEQUENCE</scope>
</reference>
<evidence type="ECO:0000256" key="1">
    <source>
        <dbReference type="SAM" id="MobiDB-lite"/>
    </source>
</evidence>
<dbReference type="AlphaFoldDB" id="A0A6J7GTU0"/>
<proteinExistence type="predicted"/>
<accession>A0A6J7GTU0</accession>
<sequence length="196" mass="21184">MTNDNPSDAPNKRPAKPPKPGRDAQRANKGALASMTPEPRRGFDRVVAIALLVVGLFSIFGSLSDYLSLPLTLNRLLTELHKQMPEFAQMTYTDKGLAQPMGMIIITVEGLIFGLTVWLTVRRISDRKLAFWVPIVGWAVTSILVFAGQLVCLVNDPMFVHNFLAAAKALDAGMVAPLPTPSSTMIPTPDVTATAA</sequence>
<feature type="region of interest" description="Disordered" evidence="1">
    <location>
        <begin position="1"/>
        <end position="36"/>
    </location>
</feature>
<dbReference type="EMBL" id="CAFBMB010000118">
    <property type="protein sequence ID" value="CAB4906849.1"/>
    <property type="molecule type" value="Genomic_DNA"/>
</dbReference>
<evidence type="ECO:0000313" key="3">
    <source>
        <dbReference type="EMBL" id="CAB4906849.1"/>
    </source>
</evidence>
<dbReference type="InterPro" id="IPR046231">
    <property type="entry name" value="DUF6264"/>
</dbReference>
<feature type="transmembrane region" description="Helical" evidence="2">
    <location>
        <begin position="131"/>
        <end position="151"/>
    </location>
</feature>
<name>A0A6J7GTU0_9ZZZZ</name>
<protein>
    <submittedName>
        <fullName evidence="3">Unannotated protein</fullName>
    </submittedName>
</protein>
<feature type="transmembrane region" description="Helical" evidence="2">
    <location>
        <begin position="46"/>
        <end position="67"/>
    </location>
</feature>
<gene>
    <name evidence="3" type="ORF">UFOPK3516_01244</name>
</gene>
<keyword evidence="2" id="KW-0812">Transmembrane</keyword>
<dbReference type="Pfam" id="PF19779">
    <property type="entry name" value="DUF6264"/>
    <property type="match status" value="1"/>
</dbReference>
<keyword evidence="2" id="KW-1133">Transmembrane helix</keyword>